<evidence type="ECO:0000313" key="2">
    <source>
        <dbReference type="EnsemblMetazoa" id="AMEC017259-PA"/>
    </source>
</evidence>
<evidence type="ECO:0000313" key="3">
    <source>
        <dbReference type="Proteomes" id="UP000075902"/>
    </source>
</evidence>
<name>A0A182UB76_9DIPT</name>
<dbReference type="VEuPathDB" id="VectorBase:AMEC017259"/>
<dbReference type="AlphaFoldDB" id="A0A182UB76"/>
<evidence type="ECO:0000256" key="1">
    <source>
        <dbReference type="SAM" id="MobiDB-lite"/>
    </source>
</evidence>
<keyword evidence="3" id="KW-1185">Reference proteome</keyword>
<reference evidence="3" key="1">
    <citation type="submission" date="2014-01" db="EMBL/GenBank/DDBJ databases">
        <title>The Genome Sequence of Anopheles melas CM1001059_A (V2).</title>
        <authorList>
            <consortium name="The Broad Institute Genomics Platform"/>
            <person name="Neafsey D.E."/>
            <person name="Besansky N."/>
            <person name="Howell P."/>
            <person name="Walton C."/>
            <person name="Young S.K."/>
            <person name="Zeng Q."/>
            <person name="Gargeya S."/>
            <person name="Fitzgerald M."/>
            <person name="Haas B."/>
            <person name="Abouelleil A."/>
            <person name="Allen A.W."/>
            <person name="Alvarado L."/>
            <person name="Arachchi H.M."/>
            <person name="Berlin A.M."/>
            <person name="Chapman S.B."/>
            <person name="Gainer-Dewar J."/>
            <person name="Goldberg J."/>
            <person name="Griggs A."/>
            <person name="Gujja S."/>
            <person name="Hansen M."/>
            <person name="Howarth C."/>
            <person name="Imamovic A."/>
            <person name="Ireland A."/>
            <person name="Larimer J."/>
            <person name="McCowan C."/>
            <person name="Murphy C."/>
            <person name="Pearson M."/>
            <person name="Poon T.W."/>
            <person name="Priest M."/>
            <person name="Roberts A."/>
            <person name="Saif S."/>
            <person name="Shea T."/>
            <person name="Sisk P."/>
            <person name="Sykes S."/>
            <person name="Wortman J."/>
            <person name="Nusbaum C."/>
            <person name="Birren B."/>
        </authorList>
    </citation>
    <scope>NUCLEOTIDE SEQUENCE [LARGE SCALE GENOMIC DNA]</scope>
    <source>
        <strain evidence="3">CM1001059</strain>
    </source>
</reference>
<protein>
    <submittedName>
        <fullName evidence="2">Uncharacterized protein</fullName>
    </submittedName>
</protein>
<dbReference type="EnsemblMetazoa" id="AMEC017259-RA">
    <property type="protein sequence ID" value="AMEC017259-PA"/>
    <property type="gene ID" value="AMEC017259"/>
</dbReference>
<feature type="compositionally biased region" description="Basic residues" evidence="1">
    <location>
        <begin position="221"/>
        <end position="233"/>
    </location>
</feature>
<reference evidence="2" key="2">
    <citation type="submission" date="2020-05" db="UniProtKB">
        <authorList>
            <consortium name="EnsemblMetazoa"/>
        </authorList>
    </citation>
    <scope>IDENTIFICATION</scope>
    <source>
        <strain evidence="2">CM1001059</strain>
    </source>
</reference>
<sequence>MYVIVVVRYITEVVVVVYTSWLDDSVCSATVTVSDTATSDCWASVATTMPDATSVHSGSDASFSNTSTDCVSYTIEGEMSSIDTSVATCSICASSCTSSSSTLTNSSFGVSCTIGSSGTTGFIGRHHGLTGPHELYYSRARLVVLVSGIYCLGFGSRDRDAGNIAWLRRVAFCRRHVLRLRESSLTLTTQPGNDFRVRQIVARPAPGGRLDRSDGSGSRGSNHHHTTTASHRRPGKFRRHRWCALFLIATLYAPIVRHRTVLNDEEA</sequence>
<organism evidence="2 3">
    <name type="scientific">Anopheles melas</name>
    <dbReference type="NCBI Taxonomy" id="34690"/>
    <lineage>
        <taxon>Eukaryota</taxon>
        <taxon>Metazoa</taxon>
        <taxon>Ecdysozoa</taxon>
        <taxon>Arthropoda</taxon>
        <taxon>Hexapoda</taxon>
        <taxon>Insecta</taxon>
        <taxon>Pterygota</taxon>
        <taxon>Neoptera</taxon>
        <taxon>Endopterygota</taxon>
        <taxon>Diptera</taxon>
        <taxon>Nematocera</taxon>
        <taxon>Culicoidea</taxon>
        <taxon>Culicidae</taxon>
        <taxon>Anophelinae</taxon>
        <taxon>Anopheles</taxon>
    </lineage>
</organism>
<dbReference type="Proteomes" id="UP000075902">
    <property type="component" value="Unassembled WGS sequence"/>
</dbReference>
<feature type="region of interest" description="Disordered" evidence="1">
    <location>
        <begin position="205"/>
        <end position="233"/>
    </location>
</feature>
<accession>A0A182UB76</accession>
<proteinExistence type="predicted"/>